<dbReference type="SUPFAM" id="SSF47769">
    <property type="entry name" value="SAM/Pointed domain"/>
    <property type="match status" value="1"/>
</dbReference>
<accession>U9UKF1</accession>
<dbReference type="EMBL" id="KI277597">
    <property type="protein sequence ID" value="ESA20157.1"/>
    <property type="molecule type" value="Genomic_DNA"/>
</dbReference>
<sequence length="140" mass="16297">MSSIITTNISYKVVKEFDTEALITFLIRKKIDFNENEIQIFHDQGINGDSFLMLNEKKLKEYKIQIGPRVKLINLINNLNNQKQSADIVSNILHLPFLIDSGPPKKCLKLIKDFEENDDEEKPMKWLKQAKGEVFKTFII</sequence>
<protein>
    <recommendedName>
        <fullName evidence="2">SAM domain-containing protein</fullName>
    </recommendedName>
</protein>
<organism evidence="1">
    <name type="scientific">Rhizophagus irregularis (strain DAOM 181602 / DAOM 197198 / MUCL 43194)</name>
    <name type="common">Arbuscular mycorrhizal fungus</name>
    <name type="synonym">Glomus intraradices</name>
    <dbReference type="NCBI Taxonomy" id="747089"/>
    <lineage>
        <taxon>Eukaryota</taxon>
        <taxon>Fungi</taxon>
        <taxon>Fungi incertae sedis</taxon>
        <taxon>Mucoromycota</taxon>
        <taxon>Glomeromycotina</taxon>
        <taxon>Glomeromycetes</taxon>
        <taxon>Glomerales</taxon>
        <taxon>Glomeraceae</taxon>
        <taxon>Rhizophagus</taxon>
    </lineage>
</organism>
<dbReference type="HOGENOM" id="CLU_1836174_0_0_1"/>
<gene>
    <name evidence="1" type="ORF">GLOINDRAFT_2042</name>
</gene>
<reference evidence="1" key="1">
    <citation type="submission" date="2013-07" db="EMBL/GenBank/DDBJ databases">
        <title>The genome of an arbuscular mycorrhizal fungus provides insights into the evolution of the oldest plant symbiosis.</title>
        <authorList>
            <consortium name="DOE Joint Genome Institute"/>
            <person name="Tisserant E."/>
            <person name="Malbreil M."/>
            <person name="Kuo A."/>
            <person name="Kohler A."/>
            <person name="Symeonidi A."/>
            <person name="Balestrini R."/>
            <person name="Charron P."/>
            <person name="Duensing N."/>
            <person name="Frei-dit-Frey N."/>
            <person name="Gianinazzi-Pearson V."/>
            <person name="Gilbert B."/>
            <person name="Handa Y."/>
            <person name="Hijri M."/>
            <person name="Kaul R."/>
            <person name="Kawaguchi M."/>
            <person name="Krajinski F."/>
            <person name="Lammers P."/>
            <person name="Lapierre D."/>
            <person name="Masclaux F.G."/>
            <person name="Murat C."/>
            <person name="Morin E."/>
            <person name="Ndikumana S."/>
            <person name="Pagni M."/>
            <person name="Petitpierre D."/>
            <person name="Requena N."/>
            <person name="Rosikiewicz P."/>
            <person name="Riley R."/>
            <person name="Saito K."/>
            <person name="San Clemente H."/>
            <person name="Shapiro H."/>
            <person name="van Tuinen D."/>
            <person name="Becard G."/>
            <person name="Bonfante P."/>
            <person name="Paszkowski U."/>
            <person name="Shachar-Hill Y."/>
            <person name="Young J.P."/>
            <person name="Sanders I.R."/>
            <person name="Henrissat B."/>
            <person name="Rensing S.A."/>
            <person name="Grigoriev I.V."/>
            <person name="Corradi N."/>
            <person name="Roux C."/>
            <person name="Martin F."/>
        </authorList>
    </citation>
    <scope>NUCLEOTIDE SEQUENCE</scope>
    <source>
        <strain evidence="1">DAOM 197198</strain>
    </source>
</reference>
<evidence type="ECO:0000313" key="1">
    <source>
        <dbReference type="EMBL" id="ESA20157.1"/>
    </source>
</evidence>
<dbReference type="VEuPathDB" id="FungiDB:RhiirFUN_026338"/>
<dbReference type="InterPro" id="IPR013761">
    <property type="entry name" value="SAM/pointed_sf"/>
</dbReference>
<proteinExistence type="predicted"/>
<dbReference type="Gene3D" id="1.10.150.50">
    <property type="entry name" value="Transcription Factor, Ets-1"/>
    <property type="match status" value="1"/>
</dbReference>
<name>U9UKF1_RHIID</name>
<dbReference type="AlphaFoldDB" id="U9UKF1"/>
<evidence type="ECO:0008006" key="2">
    <source>
        <dbReference type="Google" id="ProtNLM"/>
    </source>
</evidence>